<evidence type="ECO:0000313" key="1">
    <source>
        <dbReference type="EMBL" id="QJA53017.1"/>
    </source>
</evidence>
<reference evidence="1" key="1">
    <citation type="submission" date="2020-03" db="EMBL/GenBank/DDBJ databases">
        <title>The deep terrestrial virosphere.</title>
        <authorList>
            <person name="Holmfeldt K."/>
            <person name="Nilsson E."/>
            <person name="Simone D."/>
            <person name="Lopez-Fernandez M."/>
            <person name="Wu X."/>
            <person name="de Brujin I."/>
            <person name="Lundin D."/>
            <person name="Andersson A."/>
            <person name="Bertilsson S."/>
            <person name="Dopson M."/>
        </authorList>
    </citation>
    <scope>NUCLEOTIDE SEQUENCE</scope>
    <source>
        <strain evidence="1">TM448A03150</strain>
    </source>
</reference>
<sequence>MKVLVESHKLCFFLEVWEVTKLCQREIFETKPLFCHVSTKDPDISEIDSGRFVLVSIRSIPGVSETLDIIPARELGSVNAAPKGGETNA</sequence>
<gene>
    <name evidence="1" type="ORF">TM448A03150_0002</name>
</gene>
<proteinExistence type="predicted"/>
<organism evidence="1">
    <name type="scientific">viral metagenome</name>
    <dbReference type="NCBI Taxonomy" id="1070528"/>
    <lineage>
        <taxon>unclassified sequences</taxon>
        <taxon>metagenomes</taxon>
        <taxon>organismal metagenomes</taxon>
    </lineage>
</organism>
<accession>A0A6H2A0C9</accession>
<protein>
    <submittedName>
        <fullName evidence="1">Uncharacterized protein</fullName>
    </submittedName>
</protein>
<dbReference type="AlphaFoldDB" id="A0A6H2A0C9"/>
<dbReference type="EMBL" id="MT144387">
    <property type="protein sequence ID" value="QJA53017.1"/>
    <property type="molecule type" value="Genomic_DNA"/>
</dbReference>
<name>A0A6H2A0C9_9ZZZZ</name>